<proteinExistence type="predicted"/>
<comment type="caution">
    <text evidence="1">The sequence shown here is derived from an EMBL/GenBank/DDBJ whole genome shotgun (WGS) entry which is preliminary data.</text>
</comment>
<reference evidence="1" key="2">
    <citation type="journal article" date="2014" name="ISME J.">
        <title>Microbial stratification in low pH oxic and suboxic macroscopic growths along an acid mine drainage.</title>
        <authorList>
            <person name="Mendez-Garcia C."/>
            <person name="Mesa V."/>
            <person name="Sprenger R.R."/>
            <person name="Richter M."/>
            <person name="Diez M.S."/>
            <person name="Solano J."/>
            <person name="Bargiela R."/>
            <person name="Golyshina O.V."/>
            <person name="Manteca A."/>
            <person name="Ramos J.L."/>
            <person name="Gallego J.R."/>
            <person name="Llorente I."/>
            <person name="Martins Dos Santos V.A."/>
            <person name="Jensen O.N."/>
            <person name="Pelaez A.I."/>
            <person name="Sanchez J."/>
            <person name="Ferrer M."/>
        </authorList>
    </citation>
    <scope>NUCLEOTIDE SEQUENCE</scope>
</reference>
<accession>T1AJF3</accession>
<evidence type="ECO:0008006" key="2">
    <source>
        <dbReference type="Google" id="ProtNLM"/>
    </source>
</evidence>
<dbReference type="AlphaFoldDB" id="T1AJF3"/>
<reference evidence="1" key="1">
    <citation type="submission" date="2013-08" db="EMBL/GenBank/DDBJ databases">
        <authorList>
            <person name="Mendez C."/>
            <person name="Richter M."/>
            <person name="Ferrer M."/>
            <person name="Sanchez J."/>
        </authorList>
    </citation>
    <scope>NUCLEOTIDE SEQUENCE</scope>
</reference>
<sequence length="172" mass="19383">TCNVFIGQIQAILKSGTSTHDIDAAKQIIAAYEKWEMHLFAQNKEGTIPRTNNSMEQFFRKIRRNVRKRTGNLATGRLLSLNGDKLAIFQNLGIPDYMKLVFGISSAASRFGSYRKGLRKNSVHSISRKRIVELVDKGKKDLVSGTLRNDPYSDETMEIAYNARNTDLKQGS</sequence>
<feature type="non-terminal residue" evidence="1">
    <location>
        <position position="1"/>
    </location>
</feature>
<name>T1AJF3_9ZZZZ</name>
<evidence type="ECO:0000313" key="1">
    <source>
        <dbReference type="EMBL" id="EQD57437.1"/>
    </source>
</evidence>
<dbReference type="EMBL" id="AUZY01005771">
    <property type="protein sequence ID" value="EQD57437.1"/>
    <property type="molecule type" value="Genomic_DNA"/>
</dbReference>
<protein>
    <recommendedName>
        <fullName evidence="2">Transposase</fullName>
    </recommendedName>
</protein>
<gene>
    <name evidence="1" type="ORF">B1B_08805</name>
</gene>
<organism evidence="1">
    <name type="scientific">mine drainage metagenome</name>
    <dbReference type="NCBI Taxonomy" id="410659"/>
    <lineage>
        <taxon>unclassified sequences</taxon>
        <taxon>metagenomes</taxon>
        <taxon>ecological metagenomes</taxon>
    </lineage>
</organism>